<dbReference type="Pfam" id="PF07441">
    <property type="entry name" value="BofA"/>
    <property type="match status" value="1"/>
</dbReference>
<feature type="transmembrane region" description="Helical" evidence="1">
    <location>
        <begin position="34"/>
        <end position="58"/>
    </location>
</feature>
<evidence type="ECO:0000256" key="1">
    <source>
        <dbReference type="SAM" id="Phobius"/>
    </source>
</evidence>
<evidence type="ECO:0000313" key="2">
    <source>
        <dbReference type="EMBL" id="SFO32710.1"/>
    </source>
</evidence>
<organism evidence="2 3">
    <name type="scientific">Anaerocolumna aminovalerica</name>
    <dbReference type="NCBI Taxonomy" id="1527"/>
    <lineage>
        <taxon>Bacteria</taxon>
        <taxon>Bacillati</taxon>
        <taxon>Bacillota</taxon>
        <taxon>Clostridia</taxon>
        <taxon>Lachnospirales</taxon>
        <taxon>Lachnospiraceae</taxon>
        <taxon>Anaerocolumna</taxon>
    </lineage>
</organism>
<dbReference type="OrthoDB" id="1929822at2"/>
<keyword evidence="3" id="KW-1185">Reference proteome</keyword>
<feature type="transmembrane region" description="Helical" evidence="1">
    <location>
        <begin position="6"/>
        <end position="22"/>
    </location>
</feature>
<gene>
    <name evidence="2" type="ORF">SAMN04489757_11834</name>
</gene>
<dbReference type="Proteomes" id="UP000198806">
    <property type="component" value="Unassembled WGS sequence"/>
</dbReference>
<proteinExistence type="predicted"/>
<dbReference type="AlphaFoldDB" id="A0A1I5G9M4"/>
<protein>
    <submittedName>
        <fullName evidence="2">SigmaK-factor processing regulatory protein BofA</fullName>
    </submittedName>
</protein>
<keyword evidence="1" id="KW-0472">Membrane</keyword>
<dbReference type="EMBL" id="FOWD01000018">
    <property type="protein sequence ID" value="SFO32710.1"/>
    <property type="molecule type" value="Genomic_DNA"/>
</dbReference>
<dbReference type="RefSeq" id="WP_091686996.1">
    <property type="nucleotide sequence ID" value="NZ_BAABFM010000023.1"/>
</dbReference>
<keyword evidence="1" id="KW-0812">Transmembrane</keyword>
<reference evidence="2 3" key="1">
    <citation type="submission" date="2016-10" db="EMBL/GenBank/DDBJ databases">
        <authorList>
            <person name="de Groot N.N."/>
        </authorList>
    </citation>
    <scope>NUCLEOTIDE SEQUENCE [LARGE SCALE GENOMIC DNA]</scope>
    <source>
        <strain evidence="2 3">DSM 1283</strain>
    </source>
</reference>
<feature type="transmembrane region" description="Helical" evidence="1">
    <location>
        <begin position="64"/>
        <end position="89"/>
    </location>
</feature>
<keyword evidence="1" id="KW-1133">Transmembrane helix</keyword>
<name>A0A1I5G9M4_9FIRM</name>
<sequence>MESKIFIVIIIICLILLAIGLIKRRMDLLVNFGLRVFAGLVGIYIVNMILDGLGLALGVGTNGLTALTIGSLGIPGFLLVYGVALYYYFV</sequence>
<accession>A0A1I5G9M4</accession>
<dbReference type="InterPro" id="IPR010001">
    <property type="entry name" value="BofA"/>
</dbReference>
<evidence type="ECO:0000313" key="3">
    <source>
        <dbReference type="Proteomes" id="UP000198806"/>
    </source>
</evidence>